<keyword evidence="4" id="KW-0477">Merozoite</keyword>
<feature type="signal peptide" evidence="2">
    <location>
        <begin position="1"/>
        <end position="21"/>
    </location>
</feature>
<name>A0A0J9SBP7_PLAVI</name>
<accession>A0A0J9SBP7</accession>
<dbReference type="AlphaFoldDB" id="A0A0J9SBP7"/>
<protein>
    <submittedName>
        <fullName evidence="4">Merozoite surface protein 7 (MSP7)</fullName>
    </submittedName>
</protein>
<feature type="compositionally biased region" description="Basic and acidic residues" evidence="1">
    <location>
        <begin position="22"/>
        <end position="44"/>
    </location>
</feature>
<evidence type="ECO:0000256" key="2">
    <source>
        <dbReference type="SAM" id="SignalP"/>
    </source>
</evidence>
<feature type="region of interest" description="Disordered" evidence="1">
    <location>
        <begin position="86"/>
        <end position="246"/>
    </location>
</feature>
<feature type="domain" description="Merozoite surface protein C-terminal" evidence="3">
    <location>
        <begin position="247"/>
        <end position="368"/>
    </location>
</feature>
<feature type="compositionally biased region" description="Low complexity" evidence="1">
    <location>
        <begin position="201"/>
        <end position="245"/>
    </location>
</feature>
<evidence type="ECO:0000256" key="1">
    <source>
        <dbReference type="SAM" id="MobiDB-lite"/>
    </source>
</evidence>
<reference evidence="4 5" key="1">
    <citation type="submission" date="2011-08" db="EMBL/GenBank/DDBJ databases">
        <title>The Genome Sequence of Plasmodium vivax India VII.</title>
        <authorList>
            <consortium name="The Broad Institute Genome Sequencing Platform"/>
            <consortium name="The Broad Institute Genome Sequencing Center for Infectious Disease"/>
            <person name="Neafsey D."/>
            <person name="Carlton J."/>
            <person name="Barnwell J."/>
            <person name="Collins W."/>
            <person name="Escalante A."/>
            <person name="Mullikin J."/>
            <person name="Saul A."/>
            <person name="Guigo R."/>
            <person name="Camara F."/>
            <person name="Young S.K."/>
            <person name="Zeng Q."/>
            <person name="Gargeya S."/>
            <person name="Fitzgerald M."/>
            <person name="Haas B."/>
            <person name="Abouelleil A."/>
            <person name="Alvarado L."/>
            <person name="Arachchi H.M."/>
            <person name="Berlin A."/>
            <person name="Brown A."/>
            <person name="Chapman S.B."/>
            <person name="Chen Z."/>
            <person name="Dunbar C."/>
            <person name="Freedman E."/>
            <person name="Gearin G."/>
            <person name="Gellesch M."/>
            <person name="Goldberg J."/>
            <person name="Griggs A."/>
            <person name="Gujja S."/>
            <person name="Heiman D."/>
            <person name="Howarth C."/>
            <person name="Larson L."/>
            <person name="Lui A."/>
            <person name="MacDonald P.J.P."/>
            <person name="Montmayeur A."/>
            <person name="Murphy C."/>
            <person name="Neiman D."/>
            <person name="Pearson M."/>
            <person name="Priest M."/>
            <person name="Roberts A."/>
            <person name="Saif S."/>
            <person name="Shea T."/>
            <person name="Shenoy N."/>
            <person name="Sisk P."/>
            <person name="Stolte C."/>
            <person name="Sykes S."/>
            <person name="Wortman J."/>
            <person name="Nusbaum C."/>
            <person name="Birren B."/>
        </authorList>
    </citation>
    <scope>NUCLEOTIDE SEQUENCE [LARGE SCALE GENOMIC DNA]</scope>
    <source>
        <strain evidence="4 5">India VII</strain>
    </source>
</reference>
<feature type="chain" id="PRO_5005322113" evidence="2">
    <location>
        <begin position="22"/>
        <end position="377"/>
    </location>
</feature>
<dbReference type="OrthoDB" id="386841at2759"/>
<dbReference type="EMBL" id="KQ234346">
    <property type="protein sequence ID" value="KMZ79322.1"/>
    <property type="molecule type" value="Genomic_DNA"/>
</dbReference>
<feature type="compositionally biased region" description="Basic and acidic residues" evidence="1">
    <location>
        <begin position="86"/>
        <end position="99"/>
    </location>
</feature>
<dbReference type="Pfam" id="PF12948">
    <property type="entry name" value="MSP7_C"/>
    <property type="match status" value="1"/>
</dbReference>
<evidence type="ECO:0000313" key="4">
    <source>
        <dbReference type="EMBL" id="KMZ79322.1"/>
    </source>
</evidence>
<proteinExistence type="predicted"/>
<feature type="compositionally biased region" description="Gly residues" evidence="1">
    <location>
        <begin position="134"/>
        <end position="143"/>
    </location>
</feature>
<evidence type="ECO:0000313" key="5">
    <source>
        <dbReference type="Proteomes" id="UP000053562"/>
    </source>
</evidence>
<gene>
    <name evidence="4" type="ORF">PVIIG_01795</name>
</gene>
<keyword evidence="2" id="KW-0732">Signal</keyword>
<sequence length="377" mass="40389">MKGRIVLVSCLLLLCAGPVLGDDDKKDKENEHKEDADKKNNDELKTLKGKLQKIRVQIKDDKLPQKISEEQISVLKKKLEDFKNLKSEHEAKLASEKGDTSAGGEGELGLSDKEFVGQNVKANGDAAGVSGEQGASGGSGQGEAGPSSPADEQDDDNEAVQWGPATEEVVAEAMSDEGPQEQGAEGGPSNPTDDQAEEATPGPSKPASGASGSQGASDSSNDSAEPTSAAAAAAPAGPTAAAASPQVKHVDTLCDELLAGENKKNVLDEGEDHSQYNIFRKQYDKMVLNKTEYNISLKLLDTMLTNGQVEREKKNTLIKTFKKALYDKQYSEKLRNLISGVYAFAKRNNFIDGDKVKEGDYSKLFEYIGCMMNTLEL</sequence>
<feature type="region of interest" description="Disordered" evidence="1">
    <location>
        <begin position="18"/>
        <end position="44"/>
    </location>
</feature>
<organism evidence="4 5">
    <name type="scientific">Plasmodium vivax India VII</name>
    <dbReference type="NCBI Taxonomy" id="1077284"/>
    <lineage>
        <taxon>Eukaryota</taxon>
        <taxon>Sar</taxon>
        <taxon>Alveolata</taxon>
        <taxon>Apicomplexa</taxon>
        <taxon>Aconoidasida</taxon>
        <taxon>Haemosporida</taxon>
        <taxon>Plasmodiidae</taxon>
        <taxon>Plasmodium</taxon>
        <taxon>Plasmodium (Plasmodium)</taxon>
    </lineage>
</organism>
<dbReference type="InterPro" id="IPR024781">
    <property type="entry name" value="MSP_C"/>
</dbReference>
<dbReference type="Proteomes" id="UP000053562">
    <property type="component" value="Unassembled WGS sequence"/>
</dbReference>
<evidence type="ECO:0000259" key="3">
    <source>
        <dbReference type="Pfam" id="PF12948"/>
    </source>
</evidence>